<evidence type="ECO:0000313" key="11">
    <source>
        <dbReference type="Proteomes" id="UP000281474"/>
    </source>
</evidence>
<dbReference type="PRINTS" id="PR00812">
    <property type="entry name" value="BCTERIALGSPF"/>
</dbReference>
<dbReference type="PANTHER" id="PTHR30012">
    <property type="entry name" value="GENERAL SECRETION PATHWAY PROTEIN"/>
    <property type="match status" value="1"/>
</dbReference>
<dbReference type="PANTHER" id="PTHR30012:SF4">
    <property type="entry name" value="MSHA BIOGENESIS PROTEIN MSHG"/>
    <property type="match status" value="1"/>
</dbReference>
<comment type="caution">
    <text evidence="10">The sequence shown here is derived from an EMBL/GenBank/DDBJ whole genome shotgun (WGS) entry which is preliminary data.</text>
</comment>
<keyword evidence="3" id="KW-1003">Cell membrane</keyword>
<evidence type="ECO:0000256" key="6">
    <source>
        <dbReference type="ARBA" id="ARBA00022989"/>
    </source>
</evidence>
<dbReference type="Gene3D" id="1.20.81.30">
    <property type="entry name" value="Type II secretion system (T2SS), domain F"/>
    <property type="match status" value="2"/>
</dbReference>
<evidence type="ECO:0000256" key="3">
    <source>
        <dbReference type="ARBA" id="ARBA00022475"/>
    </source>
</evidence>
<dbReference type="InterPro" id="IPR042094">
    <property type="entry name" value="T2SS_GspF_sf"/>
</dbReference>
<comment type="subcellular location">
    <subcellularLocation>
        <location evidence="1">Cell inner membrane</location>
        <topology evidence="1">Multi-pass membrane protein</topology>
    </subcellularLocation>
</comment>
<dbReference type="Pfam" id="PF00482">
    <property type="entry name" value="T2SSF"/>
    <property type="match status" value="2"/>
</dbReference>
<keyword evidence="6 8" id="KW-1133">Transmembrane helix</keyword>
<name>A0A3L8PUE2_9GAMM</name>
<dbReference type="FunFam" id="1.20.81.30:FF:000001">
    <property type="entry name" value="Type II secretion system protein F"/>
    <property type="match status" value="2"/>
</dbReference>
<dbReference type="EMBL" id="QZEI01000046">
    <property type="protein sequence ID" value="RLV59045.1"/>
    <property type="molecule type" value="Genomic_DNA"/>
</dbReference>
<dbReference type="OrthoDB" id="9805682at2"/>
<dbReference type="RefSeq" id="WP_121839666.1">
    <property type="nucleotide sequence ID" value="NZ_ML014795.1"/>
</dbReference>
<organism evidence="10 11">
    <name type="scientific">Parashewanella curva</name>
    <dbReference type="NCBI Taxonomy" id="2338552"/>
    <lineage>
        <taxon>Bacteria</taxon>
        <taxon>Pseudomonadati</taxon>
        <taxon>Pseudomonadota</taxon>
        <taxon>Gammaproteobacteria</taxon>
        <taxon>Alteromonadales</taxon>
        <taxon>Shewanellaceae</taxon>
        <taxon>Parashewanella</taxon>
    </lineage>
</organism>
<feature type="domain" description="Type II secretion system protein GspF" evidence="9">
    <location>
        <begin position="69"/>
        <end position="192"/>
    </location>
</feature>
<dbReference type="InterPro" id="IPR003004">
    <property type="entry name" value="GspF/PilC"/>
</dbReference>
<reference evidence="10 11" key="1">
    <citation type="submission" date="2018-09" db="EMBL/GenBank/DDBJ databases">
        <title>Phylogeny of the Shewanellaceae, and recommendation for two new genera, Pseudoshewanella and Parashewanella.</title>
        <authorList>
            <person name="Wang G."/>
        </authorList>
    </citation>
    <scope>NUCLEOTIDE SEQUENCE [LARGE SCALE GENOMIC DNA]</scope>
    <source>
        <strain evidence="10 11">C51</strain>
    </source>
</reference>
<feature type="transmembrane region" description="Helical" evidence="8">
    <location>
        <begin position="222"/>
        <end position="241"/>
    </location>
</feature>
<evidence type="ECO:0000256" key="7">
    <source>
        <dbReference type="ARBA" id="ARBA00023136"/>
    </source>
</evidence>
<dbReference type="Proteomes" id="UP000281474">
    <property type="component" value="Unassembled WGS sequence"/>
</dbReference>
<evidence type="ECO:0000259" key="9">
    <source>
        <dbReference type="Pfam" id="PF00482"/>
    </source>
</evidence>
<evidence type="ECO:0000256" key="4">
    <source>
        <dbReference type="ARBA" id="ARBA00022519"/>
    </source>
</evidence>
<evidence type="ECO:0000256" key="2">
    <source>
        <dbReference type="ARBA" id="ARBA00005745"/>
    </source>
</evidence>
<keyword evidence="4" id="KW-0997">Cell inner membrane</keyword>
<accession>A0A3L8PUE2</accession>
<sequence>MPWFEYKGRDSQGNEAKGRVEAASESAVADMLLSRGTIPLQITSAKENTGFDFSRVFQRQINLTELQIFTRQMYSLVKSGIPILRAIAGLAESTNSKKLKKALNAIHEQLTSGRQLSTAMNQHPDVFNSLYVSMVHVGENSGKLEDVFLQLASYIEREQETRRQIKAAMRYPTFVLLAIGIAITILNILVIPKFTSMFSRLGADLPWATKLLIATSNAFVNHWQIMLIVLAGSIIGIKAWLGTDKGEKQWDLWKLKLPVVGSIIERSTLSRYCRSFAMMLNSGVPMTQALSLVADAVDNKYMHDQIVGMRRGVESGDSMLRTSANSKLFTPLVLQMIAVGEETGRIDELLTDAADFYEGEVDYDLKNLTSKLEPILIGIVAVMVMILALGIYLPMWDMMNAVKGG</sequence>
<keyword evidence="11" id="KW-1185">Reference proteome</keyword>
<protein>
    <submittedName>
        <fullName evidence="10">Type II secretion system F family protein</fullName>
    </submittedName>
</protein>
<evidence type="ECO:0000256" key="1">
    <source>
        <dbReference type="ARBA" id="ARBA00004429"/>
    </source>
</evidence>
<dbReference type="GO" id="GO:0005886">
    <property type="term" value="C:plasma membrane"/>
    <property type="evidence" value="ECO:0007669"/>
    <property type="project" value="UniProtKB-SubCell"/>
</dbReference>
<evidence type="ECO:0000256" key="5">
    <source>
        <dbReference type="ARBA" id="ARBA00022692"/>
    </source>
</evidence>
<keyword evidence="7 8" id="KW-0472">Membrane</keyword>
<evidence type="ECO:0000313" key="10">
    <source>
        <dbReference type="EMBL" id="RLV59045.1"/>
    </source>
</evidence>
<dbReference type="GO" id="GO:0015628">
    <property type="term" value="P:protein secretion by the type II secretion system"/>
    <property type="evidence" value="ECO:0007669"/>
    <property type="project" value="TreeGrafter"/>
</dbReference>
<feature type="transmembrane region" description="Helical" evidence="8">
    <location>
        <begin position="375"/>
        <end position="395"/>
    </location>
</feature>
<dbReference type="AlphaFoldDB" id="A0A3L8PUE2"/>
<feature type="domain" description="Type II secretion system protein GspF" evidence="9">
    <location>
        <begin position="272"/>
        <end position="394"/>
    </location>
</feature>
<feature type="transmembrane region" description="Helical" evidence="8">
    <location>
        <begin position="171"/>
        <end position="191"/>
    </location>
</feature>
<proteinExistence type="inferred from homology"/>
<dbReference type="InterPro" id="IPR018076">
    <property type="entry name" value="T2SS_GspF_dom"/>
</dbReference>
<gene>
    <name evidence="10" type="ORF">D5018_14225</name>
</gene>
<keyword evidence="5 8" id="KW-0812">Transmembrane</keyword>
<evidence type="ECO:0000256" key="8">
    <source>
        <dbReference type="SAM" id="Phobius"/>
    </source>
</evidence>
<comment type="similarity">
    <text evidence="2">Belongs to the GSP F family.</text>
</comment>